<comment type="subcellular location">
    <subcellularLocation>
        <location evidence="1">Nucleus</location>
    </subcellularLocation>
</comment>
<keyword evidence="7" id="KW-1185">Reference proteome</keyword>
<keyword evidence="4" id="KW-0539">Nucleus</keyword>
<feature type="compositionally biased region" description="Low complexity" evidence="5">
    <location>
        <begin position="252"/>
        <end position="267"/>
    </location>
</feature>
<dbReference type="STRING" id="81972.D7L9C8"/>
<dbReference type="PANTHER" id="PTHR31499:SF68">
    <property type="entry name" value="HOMEODOMAIN-LIKE SUPERFAMILY PROTEIN"/>
    <property type="match status" value="1"/>
</dbReference>
<dbReference type="PANTHER" id="PTHR31499">
    <property type="entry name" value="MYB FAMILY TRANSCRIPTION FACTOR PHL11"/>
    <property type="match status" value="1"/>
</dbReference>
<dbReference type="HOGENOM" id="CLU_892387_0_0_1"/>
<evidence type="ECO:0000256" key="3">
    <source>
        <dbReference type="ARBA" id="ARBA00023163"/>
    </source>
</evidence>
<accession>D7L9C8</accession>
<dbReference type="InterPro" id="IPR006447">
    <property type="entry name" value="Myb_dom_plants"/>
</dbReference>
<feature type="region of interest" description="Disordered" evidence="5">
    <location>
        <begin position="252"/>
        <end position="275"/>
    </location>
</feature>
<evidence type="ECO:0000256" key="2">
    <source>
        <dbReference type="ARBA" id="ARBA00023015"/>
    </source>
</evidence>
<evidence type="ECO:0000256" key="5">
    <source>
        <dbReference type="SAM" id="MobiDB-lite"/>
    </source>
</evidence>
<dbReference type="InterPro" id="IPR009057">
    <property type="entry name" value="Homeodomain-like_sf"/>
</dbReference>
<proteinExistence type="predicted"/>
<dbReference type="FunFam" id="1.10.10.60:FF:000007">
    <property type="entry name" value="Two-component response regulator"/>
    <property type="match status" value="1"/>
</dbReference>
<dbReference type="Gene3D" id="1.10.10.60">
    <property type="entry name" value="Homeodomain-like"/>
    <property type="match status" value="1"/>
</dbReference>
<name>D7L9C8_ARALL</name>
<dbReference type="SUPFAM" id="SSF46689">
    <property type="entry name" value="Homeodomain-like"/>
    <property type="match status" value="1"/>
</dbReference>
<dbReference type="eggNOG" id="ENOG502R1KF">
    <property type="taxonomic scope" value="Eukaryota"/>
</dbReference>
<reference evidence="7" key="1">
    <citation type="journal article" date="2011" name="Nat. Genet.">
        <title>The Arabidopsis lyrata genome sequence and the basis of rapid genome size change.</title>
        <authorList>
            <person name="Hu T.T."/>
            <person name="Pattyn P."/>
            <person name="Bakker E.G."/>
            <person name="Cao J."/>
            <person name="Cheng J.-F."/>
            <person name="Clark R.M."/>
            <person name="Fahlgren N."/>
            <person name="Fawcett J.A."/>
            <person name="Grimwood J."/>
            <person name="Gundlach H."/>
            <person name="Haberer G."/>
            <person name="Hollister J.D."/>
            <person name="Ossowski S."/>
            <person name="Ottilar R.P."/>
            <person name="Salamov A.A."/>
            <person name="Schneeberger K."/>
            <person name="Spannagl M."/>
            <person name="Wang X."/>
            <person name="Yang L."/>
            <person name="Nasrallah M.E."/>
            <person name="Bergelson J."/>
            <person name="Carrington J.C."/>
            <person name="Gaut B.S."/>
            <person name="Schmutz J."/>
            <person name="Mayer K.F.X."/>
            <person name="Van de Peer Y."/>
            <person name="Grigoriev I.V."/>
            <person name="Nordborg M."/>
            <person name="Weigel D."/>
            <person name="Guo Y.-L."/>
        </authorList>
    </citation>
    <scope>NUCLEOTIDE SEQUENCE [LARGE SCALE GENOMIC DNA]</scope>
    <source>
        <strain evidence="7">cv. MN47</strain>
    </source>
</reference>
<feature type="region of interest" description="Disordered" evidence="5">
    <location>
        <begin position="53"/>
        <end position="76"/>
    </location>
</feature>
<dbReference type="NCBIfam" id="TIGR01557">
    <property type="entry name" value="myb_SHAQKYF"/>
    <property type="match status" value="1"/>
</dbReference>
<keyword evidence="3" id="KW-0804">Transcription</keyword>
<dbReference type="GO" id="GO:0003677">
    <property type="term" value="F:DNA binding"/>
    <property type="evidence" value="ECO:0007669"/>
    <property type="project" value="InterPro"/>
</dbReference>
<feature type="compositionally biased region" description="Basic and acidic residues" evidence="5">
    <location>
        <begin position="54"/>
        <end position="68"/>
    </location>
</feature>
<dbReference type="GO" id="GO:0005634">
    <property type="term" value="C:nucleus"/>
    <property type="evidence" value="ECO:0007669"/>
    <property type="project" value="UniProtKB-SubCell"/>
</dbReference>
<evidence type="ECO:0000256" key="1">
    <source>
        <dbReference type="ARBA" id="ARBA00004123"/>
    </source>
</evidence>
<evidence type="ECO:0008006" key="8">
    <source>
        <dbReference type="Google" id="ProtNLM"/>
    </source>
</evidence>
<evidence type="ECO:0000256" key="4">
    <source>
        <dbReference type="ARBA" id="ARBA00023242"/>
    </source>
</evidence>
<dbReference type="Proteomes" id="UP000008694">
    <property type="component" value="Unassembled WGS sequence"/>
</dbReference>
<evidence type="ECO:0000313" key="6">
    <source>
        <dbReference type="EMBL" id="EFH59987.1"/>
    </source>
</evidence>
<dbReference type="Gramene" id="fgenesh1_pm.C_scaffold_3002359">
    <property type="protein sequence ID" value="fgenesh1_pm.C_scaffold_3002359"/>
    <property type="gene ID" value="fgenesh1_pm.C_scaffold_3002359"/>
</dbReference>
<dbReference type="InterPro" id="IPR046955">
    <property type="entry name" value="PHR1-like"/>
</dbReference>
<protein>
    <recommendedName>
        <fullName evidence="8">HTH myb-type domain-containing protein</fullName>
    </recommendedName>
</protein>
<organism evidence="7">
    <name type="scientific">Arabidopsis lyrata subsp. lyrata</name>
    <name type="common">Lyre-leaved rock-cress</name>
    <dbReference type="NCBI Taxonomy" id="81972"/>
    <lineage>
        <taxon>Eukaryota</taxon>
        <taxon>Viridiplantae</taxon>
        <taxon>Streptophyta</taxon>
        <taxon>Embryophyta</taxon>
        <taxon>Tracheophyta</taxon>
        <taxon>Spermatophyta</taxon>
        <taxon>Magnoliopsida</taxon>
        <taxon>eudicotyledons</taxon>
        <taxon>Gunneridae</taxon>
        <taxon>Pentapetalae</taxon>
        <taxon>rosids</taxon>
        <taxon>malvids</taxon>
        <taxon>Brassicales</taxon>
        <taxon>Brassicaceae</taxon>
        <taxon>Camelineae</taxon>
        <taxon>Arabidopsis</taxon>
    </lineage>
</organism>
<gene>
    <name evidence="6" type="ORF">ARALYDRAFT_319343</name>
</gene>
<keyword evidence="2" id="KW-0805">Transcription regulation</keyword>
<sequence>MKKKEKGKEIVTFEENPSTSIHHLDHFDHTKKVSMLLSEQEIEVILQKSTSNKETYKENLQKSKKDNAQKVGIEEGNGSSSKITPCIFYTSDEKARLRWSRDLHDCFVTAVEKLGGPDKATPKSVKETMEVEGIALHHVKSHLQKFRLGKCNIRDGTNQYIRRFINPYVTIESQSMPGLSTIPTQQQLQLNESCVIHDSYRNATFSSAPVPPTIDPLDQDTLPASVSHHTYISSYPSYNTLEVVRAQLNALQNSSTNQTQETSSRETNLSSSVTRDEVDPVDKYIDWAKVEESGIGLDPVEVFKALGFGVSP</sequence>
<dbReference type="EMBL" id="GL348715">
    <property type="protein sequence ID" value="EFH59987.1"/>
    <property type="molecule type" value="Genomic_DNA"/>
</dbReference>
<evidence type="ECO:0000313" key="7">
    <source>
        <dbReference type="Proteomes" id="UP000008694"/>
    </source>
</evidence>
<dbReference type="GO" id="GO:0003700">
    <property type="term" value="F:DNA-binding transcription factor activity"/>
    <property type="evidence" value="ECO:0007669"/>
    <property type="project" value="InterPro"/>
</dbReference>
<dbReference type="AlphaFoldDB" id="D7L9C8"/>